<accession>A0A4V3GYF1</accession>
<comment type="caution">
    <text evidence="2">The sequence shown here is derived from an EMBL/GenBank/DDBJ whole genome shotgun (WGS) entry which is preliminary data.</text>
</comment>
<evidence type="ECO:0000313" key="3">
    <source>
        <dbReference type="Proteomes" id="UP000295832"/>
    </source>
</evidence>
<dbReference type="InterPro" id="IPR021737">
    <property type="entry name" value="Phage_phiKZ_Orf197"/>
</dbReference>
<dbReference type="Pfam" id="PF11750">
    <property type="entry name" value="DUF3307"/>
    <property type="match status" value="1"/>
</dbReference>
<feature type="transmembrane region" description="Helical" evidence="1">
    <location>
        <begin position="95"/>
        <end position="115"/>
    </location>
</feature>
<name>A0A4V3GYF1_9FIRM</name>
<dbReference type="EMBL" id="SOEG01000007">
    <property type="protein sequence ID" value="TDX52304.1"/>
    <property type="molecule type" value="Genomic_DNA"/>
</dbReference>
<keyword evidence="1" id="KW-1133">Transmembrane helix</keyword>
<dbReference type="STRING" id="926561.GCA_000379025_01327"/>
<dbReference type="Proteomes" id="UP000295832">
    <property type="component" value="Unassembled WGS sequence"/>
</dbReference>
<reference evidence="2 3" key="1">
    <citation type="submission" date="2019-03" db="EMBL/GenBank/DDBJ databases">
        <title>Subsurface microbial communities from deep shales in Ohio and West Virginia, USA.</title>
        <authorList>
            <person name="Wrighton K."/>
        </authorList>
    </citation>
    <scope>NUCLEOTIDE SEQUENCE [LARGE SCALE GENOMIC DNA]</scope>
    <source>
        <strain evidence="2 3">MSL 6dP</strain>
    </source>
</reference>
<evidence type="ECO:0000313" key="2">
    <source>
        <dbReference type="EMBL" id="TDX52304.1"/>
    </source>
</evidence>
<evidence type="ECO:0000256" key="1">
    <source>
        <dbReference type="SAM" id="Phobius"/>
    </source>
</evidence>
<organism evidence="2 3">
    <name type="scientific">Orenia marismortui</name>
    <dbReference type="NCBI Taxonomy" id="46469"/>
    <lineage>
        <taxon>Bacteria</taxon>
        <taxon>Bacillati</taxon>
        <taxon>Bacillota</taxon>
        <taxon>Clostridia</taxon>
        <taxon>Halanaerobiales</taxon>
        <taxon>Halobacteroidaceae</taxon>
        <taxon>Orenia</taxon>
    </lineage>
</organism>
<gene>
    <name evidence="2" type="ORF">C7959_10710</name>
</gene>
<keyword evidence="3" id="KW-1185">Reference proteome</keyword>
<proteinExistence type="predicted"/>
<feature type="transmembrane region" description="Helical" evidence="1">
    <location>
        <begin position="42"/>
        <end position="75"/>
    </location>
</feature>
<feature type="transmembrane region" description="Helical" evidence="1">
    <location>
        <begin position="219"/>
        <end position="237"/>
    </location>
</feature>
<dbReference type="RefSeq" id="WP_134115748.1">
    <property type="nucleotide sequence ID" value="NZ_SOEG01000007.1"/>
</dbReference>
<protein>
    <submittedName>
        <fullName evidence="2">Uncharacterized protein DUF3307</fullName>
    </submittedName>
</protein>
<dbReference type="AlphaFoldDB" id="A0A4V3GYF1"/>
<feature type="transmembrane region" description="Helical" evidence="1">
    <location>
        <begin position="257"/>
        <end position="280"/>
    </location>
</feature>
<keyword evidence="1" id="KW-0812">Transmembrane</keyword>
<sequence length="294" mass="34342">MIEKKLLIALFILSHLLSDFIFQTDDIANKKREDSNFLIKHIFWVFIIPFLLTIQYISWNLILIEVVITVMHLIIDWAKIRLEKKNIEFLNQYRLFLIDQLLHILIIILTVDFILKEIFVREWALKISAFIGAKFSLLSHLSLTEQDWYITILIISAYIFVWTPASLMVDKTLINFKAIKSEEEENEFDSVKNCSLDSQLEEDIIPANPGELIGKLERIMLLSLFLSKSFGAISIIFAAKSIARFNNFKSKDFVDYYIVGTFVSLLTAICIGMIINYIIYLEDYTGDFLFYNIF</sequence>
<keyword evidence="1" id="KW-0472">Membrane</keyword>
<feature type="transmembrane region" description="Helical" evidence="1">
    <location>
        <begin position="148"/>
        <end position="169"/>
    </location>
</feature>